<dbReference type="RefSeq" id="WP_090066687.1">
    <property type="nucleotide sequence ID" value="NZ_FOFT01000006.1"/>
</dbReference>
<dbReference type="AlphaFoldDB" id="A0A1H9RUX9"/>
<dbReference type="InterPro" id="IPR004474">
    <property type="entry name" value="LytR_CpsA_psr"/>
</dbReference>
<proteinExistence type="inferred from homology"/>
<feature type="transmembrane region" description="Helical" evidence="2">
    <location>
        <begin position="35"/>
        <end position="59"/>
    </location>
</feature>
<dbReference type="OrthoDB" id="9782542at2"/>
<dbReference type="PANTHER" id="PTHR33392">
    <property type="entry name" value="POLYISOPRENYL-TEICHOIC ACID--PEPTIDOGLYCAN TEICHOIC ACID TRANSFERASE TAGU"/>
    <property type="match status" value="1"/>
</dbReference>
<evidence type="ECO:0000259" key="3">
    <source>
        <dbReference type="Pfam" id="PF03816"/>
    </source>
</evidence>
<dbReference type="Pfam" id="PF03816">
    <property type="entry name" value="LytR_cpsA_psr"/>
    <property type="match status" value="1"/>
</dbReference>
<keyword evidence="2" id="KW-0812">Transmembrane</keyword>
<dbReference type="InterPro" id="IPR050922">
    <property type="entry name" value="LytR/CpsA/Psr_CW_biosynth"/>
</dbReference>
<dbReference type="NCBIfam" id="TIGR00350">
    <property type="entry name" value="lytR_cpsA_psr"/>
    <property type="match status" value="1"/>
</dbReference>
<gene>
    <name evidence="4" type="ORF">SAMN05216195_106385</name>
</gene>
<comment type="similarity">
    <text evidence="1">Belongs to the LytR/CpsA/Psr (LCP) family.</text>
</comment>
<evidence type="ECO:0000256" key="2">
    <source>
        <dbReference type="SAM" id="Phobius"/>
    </source>
</evidence>
<sequence>MNELIRQAINAEAEERVDSRTVLANLHKAKKRKPLGLIVGVATLTAAAAAAAVIIPTAIKKTEAAPPAAQATQEAQNVLLIGLDDYDHTDALMLARFRADGAAMIVSLPRDILVDGQKINSLFAQDPGKLTAAVEKTTGTKVDHYAAVKMSAFGQVSQLLGGVEVCLKAPSNDPITKVSFPAGRQVLQGDQALAFLRQRHGLENGDLDRARRQQMFLVGLASQITKDKALALARGVSGSISVDDGWDVLGFAQRFTGPVGISVTTLPVDAPVERETGFGYEVDPAKARSFVAKALDEGDHSGEGGCVR</sequence>
<keyword evidence="5" id="KW-1185">Reference proteome</keyword>
<dbReference type="PANTHER" id="PTHR33392:SF6">
    <property type="entry name" value="POLYISOPRENYL-TEICHOIC ACID--PEPTIDOGLYCAN TEICHOIC ACID TRANSFERASE TAGU"/>
    <property type="match status" value="1"/>
</dbReference>
<organism evidence="4 5">
    <name type="scientific">Lentzea flaviverrucosa</name>
    <dbReference type="NCBI Taxonomy" id="200379"/>
    <lineage>
        <taxon>Bacteria</taxon>
        <taxon>Bacillati</taxon>
        <taxon>Actinomycetota</taxon>
        <taxon>Actinomycetes</taxon>
        <taxon>Pseudonocardiales</taxon>
        <taxon>Pseudonocardiaceae</taxon>
        <taxon>Lentzea</taxon>
    </lineage>
</organism>
<protein>
    <submittedName>
        <fullName evidence="4">Transcriptional attenuator, LytR family</fullName>
    </submittedName>
</protein>
<dbReference type="Gene3D" id="3.40.630.190">
    <property type="entry name" value="LCP protein"/>
    <property type="match status" value="1"/>
</dbReference>
<evidence type="ECO:0000256" key="1">
    <source>
        <dbReference type="ARBA" id="ARBA00006068"/>
    </source>
</evidence>
<accession>A0A1H9RUX9</accession>
<reference evidence="5" key="1">
    <citation type="submission" date="2016-10" db="EMBL/GenBank/DDBJ databases">
        <authorList>
            <person name="Varghese N."/>
            <person name="Submissions S."/>
        </authorList>
    </citation>
    <scope>NUCLEOTIDE SEQUENCE [LARGE SCALE GENOMIC DNA]</scope>
    <source>
        <strain evidence="5">CGMCC 4.578</strain>
    </source>
</reference>
<evidence type="ECO:0000313" key="4">
    <source>
        <dbReference type="EMBL" id="SER75933.1"/>
    </source>
</evidence>
<keyword evidence="2" id="KW-1133">Transmembrane helix</keyword>
<dbReference type="Proteomes" id="UP000199028">
    <property type="component" value="Unassembled WGS sequence"/>
</dbReference>
<feature type="domain" description="Cell envelope-related transcriptional attenuator" evidence="3">
    <location>
        <begin position="88"/>
        <end position="225"/>
    </location>
</feature>
<dbReference type="EMBL" id="FOFT01000006">
    <property type="protein sequence ID" value="SER75933.1"/>
    <property type="molecule type" value="Genomic_DNA"/>
</dbReference>
<evidence type="ECO:0000313" key="5">
    <source>
        <dbReference type="Proteomes" id="UP000199028"/>
    </source>
</evidence>
<keyword evidence="2" id="KW-0472">Membrane</keyword>
<name>A0A1H9RUX9_9PSEU</name>